<comment type="caution">
    <text evidence="3">The sequence shown here is derived from an EMBL/GenBank/DDBJ whole genome shotgun (WGS) entry which is preliminary data.</text>
</comment>
<feature type="domain" description="Activator of Hsp90 ATPase homologue 1/2-like C-terminal" evidence="2">
    <location>
        <begin position="38"/>
        <end position="150"/>
    </location>
</feature>
<accession>A0A3E0HLH3</accession>
<keyword evidence="4" id="KW-1185">Reference proteome</keyword>
<gene>
    <name evidence="3" type="ORF">BCF44_106403</name>
</gene>
<proteinExistence type="inferred from homology"/>
<evidence type="ECO:0000313" key="3">
    <source>
        <dbReference type="EMBL" id="REH47238.1"/>
    </source>
</evidence>
<dbReference type="CDD" id="cd08899">
    <property type="entry name" value="SRPBCC_CalC_Aha1-like_6"/>
    <property type="match status" value="1"/>
</dbReference>
<evidence type="ECO:0000256" key="1">
    <source>
        <dbReference type="ARBA" id="ARBA00006817"/>
    </source>
</evidence>
<organism evidence="3 4">
    <name type="scientific">Kutzneria buriramensis</name>
    <dbReference type="NCBI Taxonomy" id="1045776"/>
    <lineage>
        <taxon>Bacteria</taxon>
        <taxon>Bacillati</taxon>
        <taxon>Actinomycetota</taxon>
        <taxon>Actinomycetes</taxon>
        <taxon>Pseudonocardiales</taxon>
        <taxon>Pseudonocardiaceae</taxon>
        <taxon>Kutzneria</taxon>
    </lineage>
</organism>
<dbReference type="Pfam" id="PF08327">
    <property type="entry name" value="AHSA1"/>
    <property type="match status" value="1"/>
</dbReference>
<evidence type="ECO:0000313" key="4">
    <source>
        <dbReference type="Proteomes" id="UP000256269"/>
    </source>
</evidence>
<sequence>MPLPVYSRLAIFAAMDPTLGTHADGRPALRFERHLKHAPQTVWQAITEPDQLSAWYPFRALEIDLRVGGRIRFEGIDAVVTQLDPPKVFAFSEHAPAAMTRESDDLIHFELIPDGDGCVLVFTHVFDDRPAAASYGSGWAMCLNALEAHVNGDEFRMERPSDAHHEQLVHAFGLDQGSVERVGDGYQVRFERQLTRPVETVQAALGDLAEHVQLSQGTGHGARLELTHTVASEADADLDGWRRRIEDLVRRLTTG</sequence>
<dbReference type="EMBL" id="QUNO01000006">
    <property type="protein sequence ID" value="REH47238.1"/>
    <property type="molecule type" value="Genomic_DNA"/>
</dbReference>
<dbReference type="SUPFAM" id="SSF55961">
    <property type="entry name" value="Bet v1-like"/>
    <property type="match status" value="1"/>
</dbReference>
<reference evidence="3 4" key="1">
    <citation type="submission" date="2018-08" db="EMBL/GenBank/DDBJ databases">
        <title>Genomic Encyclopedia of Archaeal and Bacterial Type Strains, Phase II (KMG-II): from individual species to whole genera.</title>
        <authorList>
            <person name="Goeker M."/>
        </authorList>
    </citation>
    <scope>NUCLEOTIDE SEQUENCE [LARGE SCALE GENOMIC DNA]</scope>
    <source>
        <strain evidence="3 4">DSM 45791</strain>
    </source>
</reference>
<protein>
    <submittedName>
        <fullName evidence="3">Uncharacterized protein YndB with AHSA1/START domain</fullName>
    </submittedName>
</protein>
<dbReference type="Proteomes" id="UP000256269">
    <property type="component" value="Unassembled WGS sequence"/>
</dbReference>
<dbReference type="InterPro" id="IPR013538">
    <property type="entry name" value="ASHA1/2-like_C"/>
</dbReference>
<comment type="similarity">
    <text evidence="1">Belongs to the AHA1 family.</text>
</comment>
<dbReference type="Gene3D" id="3.30.530.20">
    <property type="match status" value="1"/>
</dbReference>
<dbReference type="InterPro" id="IPR023393">
    <property type="entry name" value="START-like_dom_sf"/>
</dbReference>
<name>A0A3E0HLH3_9PSEU</name>
<dbReference type="AlphaFoldDB" id="A0A3E0HLH3"/>
<evidence type="ECO:0000259" key="2">
    <source>
        <dbReference type="Pfam" id="PF08327"/>
    </source>
</evidence>